<keyword evidence="3" id="KW-1185">Reference proteome</keyword>
<sequence>MRGRNRKRKFDFSELKILKVPEVLHVLKRLKIPSLSSGKKILCYTLAIIFVILSLADVIYGLFPFAVRIIIDTAAAIIFFGACYYLIRDINYGIREKLKPAIYENPFTNRVFSDYKYRTMLLAVPGLGINMVFAIFNGIVGIVSRSPWFGSMAAYYIVLSVMRYSAISHLL</sequence>
<accession>A0ABZ3EY80</accession>
<keyword evidence="1" id="KW-1133">Transmembrane helix</keyword>
<dbReference type="RefSeq" id="WP_342758734.1">
    <property type="nucleotide sequence ID" value="NZ_CP146256.1"/>
</dbReference>
<organism evidence="2 3">
    <name type="scientific">Kineothrix sedimenti</name>
    <dbReference type="NCBI Taxonomy" id="3123317"/>
    <lineage>
        <taxon>Bacteria</taxon>
        <taxon>Bacillati</taxon>
        <taxon>Bacillota</taxon>
        <taxon>Clostridia</taxon>
        <taxon>Lachnospirales</taxon>
        <taxon>Lachnospiraceae</taxon>
        <taxon>Kineothrix</taxon>
    </lineage>
</organism>
<proteinExistence type="predicted"/>
<name>A0ABZ3EY80_9FIRM</name>
<protein>
    <submittedName>
        <fullName evidence="2">Uncharacterized protein</fullName>
    </submittedName>
</protein>
<feature type="transmembrane region" description="Helical" evidence="1">
    <location>
        <begin position="69"/>
        <end position="87"/>
    </location>
</feature>
<keyword evidence="1" id="KW-0472">Membrane</keyword>
<gene>
    <name evidence="2" type="ORF">V6984_05250</name>
</gene>
<evidence type="ECO:0000313" key="3">
    <source>
        <dbReference type="Proteomes" id="UP001451571"/>
    </source>
</evidence>
<feature type="transmembrane region" description="Helical" evidence="1">
    <location>
        <begin position="120"/>
        <end position="142"/>
    </location>
</feature>
<dbReference type="Proteomes" id="UP001451571">
    <property type="component" value="Chromosome"/>
</dbReference>
<evidence type="ECO:0000256" key="1">
    <source>
        <dbReference type="SAM" id="Phobius"/>
    </source>
</evidence>
<feature type="transmembrane region" description="Helical" evidence="1">
    <location>
        <begin position="148"/>
        <end position="166"/>
    </location>
</feature>
<reference evidence="2 3" key="1">
    <citation type="submission" date="2024-02" db="EMBL/GenBank/DDBJ databases">
        <title>Bacterial strain from lacustrine sediment.</title>
        <authorList>
            <person name="Petit C."/>
            <person name="Fadhlaoui K."/>
        </authorList>
    </citation>
    <scope>NUCLEOTIDE SEQUENCE [LARGE SCALE GENOMIC DNA]</scope>
    <source>
        <strain evidence="2 3">IPX-CK</strain>
    </source>
</reference>
<dbReference type="EMBL" id="CP146256">
    <property type="protein sequence ID" value="XAH75171.1"/>
    <property type="molecule type" value="Genomic_DNA"/>
</dbReference>
<feature type="transmembrane region" description="Helical" evidence="1">
    <location>
        <begin position="41"/>
        <end position="63"/>
    </location>
</feature>
<evidence type="ECO:0000313" key="2">
    <source>
        <dbReference type="EMBL" id="XAH75171.1"/>
    </source>
</evidence>
<keyword evidence="1" id="KW-0812">Transmembrane</keyword>